<name>A0ABQ8U1E0_9EUKA</name>
<evidence type="ECO:0000256" key="3">
    <source>
        <dbReference type="ARBA" id="ARBA00022679"/>
    </source>
</evidence>
<dbReference type="PANTHER" id="PTHR10322:SF23">
    <property type="entry name" value="DNA POLYMERASE DELTA CATALYTIC SUBUNIT"/>
    <property type="match status" value="1"/>
</dbReference>
<dbReference type="SUPFAM" id="SSF56672">
    <property type="entry name" value="DNA/RNA polymerases"/>
    <property type="match status" value="1"/>
</dbReference>
<evidence type="ECO:0000256" key="1">
    <source>
        <dbReference type="ARBA" id="ARBA00005755"/>
    </source>
</evidence>
<evidence type="ECO:0000259" key="8">
    <source>
        <dbReference type="Pfam" id="PF00136"/>
    </source>
</evidence>
<evidence type="ECO:0000256" key="5">
    <source>
        <dbReference type="ARBA" id="ARBA00022932"/>
    </source>
</evidence>
<keyword evidence="4" id="KW-0548">Nucleotidyltransferase</keyword>
<organism evidence="10 11">
    <name type="scientific">Paratrimastix pyriformis</name>
    <dbReference type="NCBI Taxonomy" id="342808"/>
    <lineage>
        <taxon>Eukaryota</taxon>
        <taxon>Metamonada</taxon>
        <taxon>Preaxostyla</taxon>
        <taxon>Paratrimastigidae</taxon>
        <taxon>Paratrimastix</taxon>
    </lineage>
</organism>
<keyword evidence="3" id="KW-0808">Transferase</keyword>
<dbReference type="Pfam" id="PF02399">
    <property type="entry name" value="Herpes_ori_bp"/>
    <property type="match status" value="1"/>
</dbReference>
<dbReference type="SUPFAM" id="SSF53098">
    <property type="entry name" value="Ribonuclease H-like"/>
    <property type="match status" value="1"/>
</dbReference>
<dbReference type="Gene3D" id="1.10.287.690">
    <property type="entry name" value="Helix hairpin bin"/>
    <property type="match status" value="1"/>
</dbReference>
<comment type="catalytic activity">
    <reaction evidence="7">
        <text>DNA(n) + a 2'-deoxyribonucleoside 5'-triphosphate = DNA(n+1) + diphosphate</text>
        <dbReference type="Rhea" id="RHEA:22508"/>
        <dbReference type="Rhea" id="RHEA-COMP:17339"/>
        <dbReference type="Rhea" id="RHEA-COMP:17340"/>
        <dbReference type="ChEBI" id="CHEBI:33019"/>
        <dbReference type="ChEBI" id="CHEBI:61560"/>
        <dbReference type="ChEBI" id="CHEBI:173112"/>
        <dbReference type="EC" id="2.7.7.7"/>
    </reaction>
</comment>
<feature type="domain" description="Replication origin-binding protein" evidence="9">
    <location>
        <begin position="1162"/>
        <end position="1316"/>
    </location>
</feature>
<accession>A0ABQ8U1E0</accession>
<comment type="similarity">
    <text evidence="1">Belongs to the DNA polymerase type-B family.</text>
</comment>
<proteinExistence type="inferred from homology"/>
<evidence type="ECO:0000256" key="7">
    <source>
        <dbReference type="ARBA" id="ARBA00049244"/>
    </source>
</evidence>
<dbReference type="EC" id="2.7.7.7" evidence="2"/>
<protein>
    <recommendedName>
        <fullName evidence="2">DNA-directed DNA polymerase</fullName>
        <ecNumber evidence="2">2.7.7.7</ecNumber>
    </recommendedName>
</protein>
<dbReference type="InterPro" id="IPR003450">
    <property type="entry name" value="Replication_origin-bd"/>
</dbReference>
<evidence type="ECO:0000256" key="2">
    <source>
        <dbReference type="ARBA" id="ARBA00012417"/>
    </source>
</evidence>
<reference evidence="10" key="1">
    <citation type="journal article" date="2022" name="bioRxiv">
        <title>Genomics of Preaxostyla Flagellates Illuminates Evolutionary Transitions and the Path Towards Mitochondrial Loss.</title>
        <authorList>
            <person name="Novak L.V.F."/>
            <person name="Treitli S.C."/>
            <person name="Pyrih J."/>
            <person name="Halakuc P."/>
            <person name="Pipaliya S.V."/>
            <person name="Vacek V."/>
            <person name="Brzon O."/>
            <person name="Soukal P."/>
            <person name="Eme L."/>
            <person name="Dacks J.B."/>
            <person name="Karnkowska A."/>
            <person name="Elias M."/>
            <person name="Hampl V."/>
        </authorList>
    </citation>
    <scope>NUCLEOTIDE SEQUENCE</scope>
    <source>
        <strain evidence="10">RCP-MX</strain>
    </source>
</reference>
<dbReference type="Pfam" id="PF00136">
    <property type="entry name" value="DNA_pol_B"/>
    <property type="match status" value="1"/>
</dbReference>
<dbReference type="InterPro" id="IPR050240">
    <property type="entry name" value="DNA_pol_type-B"/>
</dbReference>
<dbReference type="PANTHER" id="PTHR10322">
    <property type="entry name" value="DNA POLYMERASE CATALYTIC SUBUNIT"/>
    <property type="match status" value="1"/>
</dbReference>
<dbReference type="EMBL" id="JAPMOS010000347">
    <property type="protein sequence ID" value="KAJ4452939.1"/>
    <property type="molecule type" value="Genomic_DNA"/>
</dbReference>
<dbReference type="SMART" id="SM00486">
    <property type="entry name" value="POLBc"/>
    <property type="match status" value="1"/>
</dbReference>
<dbReference type="InterPro" id="IPR012337">
    <property type="entry name" value="RNaseH-like_sf"/>
</dbReference>
<dbReference type="InterPro" id="IPR006172">
    <property type="entry name" value="DNA-dir_DNA_pol_B"/>
</dbReference>
<keyword evidence="11" id="KW-1185">Reference proteome</keyword>
<keyword evidence="6" id="KW-0238">DNA-binding</keyword>
<dbReference type="InterPro" id="IPR006134">
    <property type="entry name" value="DNA-dir_DNA_pol_B_multi_dom"/>
</dbReference>
<dbReference type="Proteomes" id="UP001141327">
    <property type="component" value="Unassembled WGS sequence"/>
</dbReference>
<sequence length="1455" mass="166185">MEFSQRFDDAVSKFAPEFCAESFVFFGKRPCTVNDLKARIAAMTEEKEYKELLNNVEARHANWCLEHGKIPNALALVPYCEPAPAQVDTTEEAMGCVIEDVETSQRQIRNEVVKLATVQTSDVLGFEHEYRNALVFCNNFYFVRRDGTIELRNKIRFQPELQRDDCFCAAKPRHILEKAINEFNLHFNAGDIAMIGYDIETYSPNVGQPKHEDPQAHIGMICAVYRLGTESEKHAFIWDDRPIDKTKIPACVTVHRDVCEAGMCCSFIDWVRTKGERSEVILTGWNASQQGFRSTLESTSNFKPLGYDYPWIASRCAAVAREQSAWPFKNCDRATCYSSLFGLHVHMVDMQCWTKSQYRSADAPDNFKLETVLAALKLPRKQRHGMSYAIMGRIQSDPAFTTECADHCFENIIRYCVYDAEAVLNIAATLDYMSKLTCFIEATGITLSAYIMYTQASWGMTKLARAAWDLRDHVTLKWNYGQVGENGKYKGAINWSETDYFADSPCVMFDFAGLYPSMMRAYCISPFSVIGSFPSLDQVFTEQRTPANTTYVRNATAAEIEEYNKTIEGQVHPLRLFREDIIDTYTAFAILQNDPFIKTVDYFVNARADHKKQLKAAKTQHEAKYHDTMQWCFKIMVNSLYGMLGSPYACYMFNEVCAAAVTSAARDAIVRASGIISTYGKRLFIDTDSTAVQLSSEHMPPTLTFTTKEDVAAFNVWSSTLQNEINGKLRESYSASRQFPAERLPYISFAFEAALERVLFAKCKNYCEMKIIPAINSVPEFSYRGCQFTVRTAHQALCLAKFCDDEMRNVKRAPLMYARKQKLENKDQCVVFLKRNYPDQVRDQEICNIIRLLSTEKKTSAAWAPISDEYTPRNIDYVETLNAAYTSNISRYFPIWLKIVPKSNSIIEKGGELLDRSELMFRVETRDGKQTKQSYHIICNRLVSRNLNKIVARYLKDNCSFDCIDDGVYAQGHTMRCFTQDKLVRTDAGLVMANRVVRLESDPSCESVTLDRILESLITYTAGAPEFETQALDFSEKLIEVDPIIYQAQATNFPAGLTQYLADKFGEYKTQEANKGRIRIVPSKPYMCELCDRMHTKDGGWISQSSSQFVFHCSRCRDEDKVATFKYNAKVTYHQKLQQLHAACPTFQADHRADEYLNCAITDRLTCIKARMGSGKTQNLARILTVEEPNCTAVMISVRRTLAFDYMKRYRAENSLPFESYMDLTAKQISIHQHPRLVIQADSLGRLDVTDFGSSVGARTIRYLVLDEVESLLNQVKSTDDTRIVQTLCELMTHADHVVAMDGLLQQSTVRMLEAMMSSYGPRQLIKATRIDFNKDMPAYDVKFVEASFRQSKENRGLTFLTDSILRLLRQDKHVACFMSGRNVMESIRQFVQAQLPDIHIVTFSGKDNEMHKKGDEYVSHFAEKREIISNDISKYLVDHNTRLFMYTSTSRCDT</sequence>
<dbReference type="InterPro" id="IPR023211">
    <property type="entry name" value="DNA_pol_palm_dom_sf"/>
</dbReference>
<gene>
    <name evidence="10" type="ORF">PAPYR_12733</name>
</gene>
<keyword evidence="5" id="KW-0239">DNA-directed DNA polymerase</keyword>
<dbReference type="PRINTS" id="PR00106">
    <property type="entry name" value="DNAPOLB"/>
</dbReference>
<dbReference type="Gene3D" id="3.30.420.10">
    <property type="entry name" value="Ribonuclease H-like superfamily/Ribonuclease H"/>
    <property type="match status" value="1"/>
</dbReference>
<dbReference type="InterPro" id="IPR043502">
    <property type="entry name" value="DNA/RNA_pol_sf"/>
</dbReference>
<dbReference type="Gene3D" id="3.90.1600.10">
    <property type="entry name" value="Palm domain of DNA polymerase"/>
    <property type="match status" value="1"/>
</dbReference>
<dbReference type="InterPro" id="IPR036397">
    <property type="entry name" value="RNaseH_sf"/>
</dbReference>
<feature type="domain" description="DNA-directed DNA polymerase family B multifunctional" evidence="8">
    <location>
        <begin position="485"/>
        <end position="679"/>
    </location>
</feature>
<comment type="caution">
    <text evidence="10">The sequence shown here is derived from an EMBL/GenBank/DDBJ whole genome shotgun (WGS) entry which is preliminary data.</text>
</comment>
<evidence type="ECO:0000313" key="11">
    <source>
        <dbReference type="Proteomes" id="UP001141327"/>
    </source>
</evidence>
<evidence type="ECO:0000256" key="6">
    <source>
        <dbReference type="ARBA" id="ARBA00023125"/>
    </source>
</evidence>
<evidence type="ECO:0000256" key="4">
    <source>
        <dbReference type="ARBA" id="ARBA00022695"/>
    </source>
</evidence>
<evidence type="ECO:0000313" key="10">
    <source>
        <dbReference type="EMBL" id="KAJ4452939.1"/>
    </source>
</evidence>
<evidence type="ECO:0000259" key="9">
    <source>
        <dbReference type="Pfam" id="PF02399"/>
    </source>
</evidence>